<accession>A0A1B6GK96</accession>
<feature type="region of interest" description="Disordered" evidence="1">
    <location>
        <begin position="1"/>
        <end position="80"/>
    </location>
</feature>
<dbReference type="EMBL" id="GECZ01032303">
    <property type="protein sequence ID" value="JAS37466.1"/>
    <property type="molecule type" value="Transcribed_RNA"/>
</dbReference>
<dbReference type="AlphaFoldDB" id="A0A1B6GK96"/>
<protein>
    <submittedName>
        <fullName evidence="3">Uncharacterized protein</fullName>
    </submittedName>
</protein>
<evidence type="ECO:0000256" key="1">
    <source>
        <dbReference type="SAM" id="MobiDB-lite"/>
    </source>
</evidence>
<reference evidence="3" key="1">
    <citation type="submission" date="2015-11" db="EMBL/GenBank/DDBJ databases">
        <title>De novo transcriptome assembly of four potential Pierce s Disease insect vectors from Arizona vineyards.</title>
        <authorList>
            <person name="Tassone E.E."/>
        </authorList>
    </citation>
    <scope>NUCLEOTIDE SEQUENCE</scope>
</reference>
<dbReference type="EMBL" id="GECZ01006958">
    <property type="protein sequence ID" value="JAS62811.1"/>
    <property type="molecule type" value="Transcribed_RNA"/>
</dbReference>
<name>A0A1B6GK96_9HEMI</name>
<feature type="compositionally biased region" description="Polar residues" evidence="1">
    <location>
        <begin position="1"/>
        <end position="10"/>
    </location>
</feature>
<proteinExistence type="predicted"/>
<evidence type="ECO:0000313" key="2">
    <source>
        <dbReference type="EMBL" id="JAS37466.1"/>
    </source>
</evidence>
<gene>
    <name evidence="2" type="ORF">g.25854</name>
    <name evidence="3" type="ORF">g.25857</name>
</gene>
<sequence length="111" mass="11371">MQQCVSMLRQSSKDVPFGEEDKELNPAGVGDASASNPAEGEVAAPTTAEGEVATPTEAPTEVGEAPVEEKLTPVEGDPPAIVVGEVLPGDVEVQPEISGEAQEAVEEKSSD</sequence>
<organism evidence="3">
    <name type="scientific">Cuerna arida</name>
    <dbReference type="NCBI Taxonomy" id="1464854"/>
    <lineage>
        <taxon>Eukaryota</taxon>
        <taxon>Metazoa</taxon>
        <taxon>Ecdysozoa</taxon>
        <taxon>Arthropoda</taxon>
        <taxon>Hexapoda</taxon>
        <taxon>Insecta</taxon>
        <taxon>Pterygota</taxon>
        <taxon>Neoptera</taxon>
        <taxon>Paraneoptera</taxon>
        <taxon>Hemiptera</taxon>
        <taxon>Auchenorrhyncha</taxon>
        <taxon>Membracoidea</taxon>
        <taxon>Cicadellidae</taxon>
        <taxon>Cicadellinae</taxon>
        <taxon>Proconiini</taxon>
        <taxon>Cuerna</taxon>
    </lineage>
</organism>
<evidence type="ECO:0000313" key="3">
    <source>
        <dbReference type="EMBL" id="JAS62811.1"/>
    </source>
</evidence>